<evidence type="ECO:0000313" key="3">
    <source>
        <dbReference type="RefSeq" id="XP_033575896.1"/>
    </source>
</evidence>
<dbReference type="AlphaFoldDB" id="A0A6A6YJA2"/>
<gene>
    <name evidence="1 3" type="ORF">BDZ99DRAFT_463793</name>
</gene>
<keyword evidence="2" id="KW-1185">Reference proteome</keyword>
<reference evidence="3" key="2">
    <citation type="submission" date="2020-04" db="EMBL/GenBank/DDBJ databases">
        <authorList>
            <consortium name="NCBI Genome Project"/>
        </authorList>
    </citation>
    <scope>NUCLEOTIDE SEQUENCE</scope>
    <source>
        <strain evidence="3">CBS 304.34</strain>
    </source>
</reference>
<proteinExistence type="predicted"/>
<organism evidence="1">
    <name type="scientific">Mytilinidion resinicola</name>
    <dbReference type="NCBI Taxonomy" id="574789"/>
    <lineage>
        <taxon>Eukaryota</taxon>
        <taxon>Fungi</taxon>
        <taxon>Dikarya</taxon>
        <taxon>Ascomycota</taxon>
        <taxon>Pezizomycotina</taxon>
        <taxon>Dothideomycetes</taxon>
        <taxon>Pleosporomycetidae</taxon>
        <taxon>Mytilinidiales</taxon>
        <taxon>Mytilinidiaceae</taxon>
        <taxon>Mytilinidion</taxon>
    </lineage>
</organism>
<dbReference type="Proteomes" id="UP000504636">
    <property type="component" value="Unplaced"/>
</dbReference>
<protein>
    <submittedName>
        <fullName evidence="1 3">Uncharacterized protein</fullName>
    </submittedName>
</protein>
<name>A0A6A6YJA2_9PEZI</name>
<dbReference type="EMBL" id="MU003702">
    <property type="protein sequence ID" value="KAF2808932.1"/>
    <property type="molecule type" value="Genomic_DNA"/>
</dbReference>
<evidence type="ECO:0000313" key="1">
    <source>
        <dbReference type="EMBL" id="KAF2808932.1"/>
    </source>
</evidence>
<dbReference type="OrthoDB" id="3521506at2759"/>
<accession>A0A6A6YJA2</accession>
<dbReference type="GeneID" id="54461041"/>
<reference evidence="3" key="3">
    <citation type="submission" date="2025-04" db="UniProtKB">
        <authorList>
            <consortium name="RefSeq"/>
        </authorList>
    </citation>
    <scope>IDENTIFICATION</scope>
    <source>
        <strain evidence="3">CBS 304.34</strain>
    </source>
</reference>
<dbReference type="RefSeq" id="XP_033575896.1">
    <property type="nucleotide sequence ID" value="XM_033720148.1"/>
</dbReference>
<evidence type="ECO:0000313" key="2">
    <source>
        <dbReference type="Proteomes" id="UP000504636"/>
    </source>
</evidence>
<sequence length="59" mass="6447">MTSSKPPMHNIQVQVNRGCQITSLARIAPNSVAIACDVPSDDSWTARQIKDRLIASIKI</sequence>
<reference evidence="1 3" key="1">
    <citation type="journal article" date="2020" name="Stud. Mycol.">
        <title>101 Dothideomycetes genomes: a test case for predicting lifestyles and emergence of pathogens.</title>
        <authorList>
            <person name="Haridas S."/>
            <person name="Albert R."/>
            <person name="Binder M."/>
            <person name="Bloem J."/>
            <person name="Labutti K."/>
            <person name="Salamov A."/>
            <person name="Andreopoulos B."/>
            <person name="Baker S."/>
            <person name="Barry K."/>
            <person name="Bills G."/>
            <person name="Bluhm B."/>
            <person name="Cannon C."/>
            <person name="Castanera R."/>
            <person name="Culley D."/>
            <person name="Daum C."/>
            <person name="Ezra D."/>
            <person name="Gonzalez J."/>
            <person name="Henrissat B."/>
            <person name="Kuo A."/>
            <person name="Liang C."/>
            <person name="Lipzen A."/>
            <person name="Lutzoni F."/>
            <person name="Magnuson J."/>
            <person name="Mondo S."/>
            <person name="Nolan M."/>
            <person name="Ohm R."/>
            <person name="Pangilinan J."/>
            <person name="Park H.-J."/>
            <person name="Ramirez L."/>
            <person name="Alfaro M."/>
            <person name="Sun H."/>
            <person name="Tritt A."/>
            <person name="Yoshinaga Y."/>
            <person name="Zwiers L.-H."/>
            <person name="Turgeon B."/>
            <person name="Goodwin S."/>
            <person name="Spatafora J."/>
            <person name="Crous P."/>
            <person name="Grigoriev I."/>
        </authorList>
    </citation>
    <scope>NUCLEOTIDE SEQUENCE</scope>
    <source>
        <strain evidence="1 3">CBS 304.34</strain>
    </source>
</reference>